<dbReference type="Proteomes" id="UP001152320">
    <property type="component" value="Unassembled WGS sequence"/>
</dbReference>
<evidence type="ECO:0000313" key="3">
    <source>
        <dbReference type="EMBL" id="KAJ8017791.1"/>
    </source>
</evidence>
<dbReference type="PROSITE" id="PS00941">
    <property type="entry name" value="CARBOXYLESTERASE_B_2"/>
    <property type="match status" value="1"/>
</dbReference>
<dbReference type="InterPro" id="IPR002018">
    <property type="entry name" value="CarbesteraseB"/>
</dbReference>
<dbReference type="AlphaFoldDB" id="A0A9Q0YFP8"/>
<proteinExistence type="predicted"/>
<feature type="chain" id="PRO_5040431562" evidence="1">
    <location>
        <begin position="21"/>
        <end position="539"/>
    </location>
</feature>
<evidence type="ECO:0000259" key="2">
    <source>
        <dbReference type="Pfam" id="PF00135"/>
    </source>
</evidence>
<keyword evidence="4" id="KW-1185">Reference proteome</keyword>
<dbReference type="SUPFAM" id="SSF53474">
    <property type="entry name" value="alpha/beta-Hydrolases"/>
    <property type="match status" value="1"/>
</dbReference>
<keyword evidence="1" id="KW-0732">Signal</keyword>
<dbReference type="PANTHER" id="PTHR45570:SF2">
    <property type="entry name" value="ACETYLCHOLINESTERASE 1-LIKE"/>
    <property type="match status" value="1"/>
</dbReference>
<evidence type="ECO:0000313" key="4">
    <source>
        <dbReference type="Proteomes" id="UP001152320"/>
    </source>
</evidence>
<gene>
    <name evidence="3" type="ORF">HOLleu_44568</name>
</gene>
<dbReference type="Gene3D" id="3.40.50.1820">
    <property type="entry name" value="alpha/beta hydrolase"/>
    <property type="match status" value="1"/>
</dbReference>
<dbReference type="PANTHER" id="PTHR45570">
    <property type="entry name" value="CARBOXYLIC ESTER HYDROLASE"/>
    <property type="match status" value="1"/>
</dbReference>
<dbReference type="InterPro" id="IPR019819">
    <property type="entry name" value="Carboxylesterase_B_CS"/>
</dbReference>
<evidence type="ECO:0000256" key="1">
    <source>
        <dbReference type="SAM" id="SignalP"/>
    </source>
</evidence>
<feature type="signal peptide" evidence="1">
    <location>
        <begin position="1"/>
        <end position="20"/>
    </location>
</feature>
<accession>A0A9Q0YFP8</accession>
<dbReference type="EMBL" id="JAIZAY010001000">
    <property type="protein sequence ID" value="KAJ8017791.1"/>
    <property type="molecule type" value="Genomic_DNA"/>
</dbReference>
<sequence>MGWLRFVFTVALCSNASVKSFDAGTSEPIFETEYGIMVGKKVGDNDVFLGVPFAKPPVGELRFKDPVKLEKSTEVQNTITDRPICMQSIGGAKGDEDCLYLNIYKPTITHEGDSLPVLVYFPGGNFMNGGCSSNGLYNATILAPDIKAIVVCANYRLGAFGFLYYNETIGNFGIKDQKAALEFISENIRNLGGDPNKITISGQSAGAQSVAIHLTSEQDNDLFQQAILMSGPFSVSLKSEEEALKLSEMFMEELKCKELDLPCLLHSSAIDILKASENCSPKHYNVSGNTLPLIQKALDDMHQFFNDKVTHLEQPWGPTVTVQPITKFKSVEKPVMIGSLSGEGSTFAPPPLCVDVLNLLLPEYGTKVIDEYRELYNENEIFVHFLTDYVFTCPARSMAKDMNSPHAYHYYFDHVLSFAEGLFPPQCKEYACHGELVPFFFQSASAVGETFTTDEETLVDIFSEYLSNFIHYGDPNKFSNNVKPELANLNLVPWKPINPRDLQTMVFSTTETVECKIGIRQKQCDLMDDIGYYNVPYMN</sequence>
<reference evidence="3" key="1">
    <citation type="submission" date="2021-10" db="EMBL/GenBank/DDBJ databases">
        <title>Tropical sea cucumber genome reveals ecological adaptation and Cuvierian tubules defense mechanism.</title>
        <authorList>
            <person name="Chen T."/>
        </authorList>
    </citation>
    <scope>NUCLEOTIDE SEQUENCE</scope>
    <source>
        <strain evidence="3">Nanhai2018</strain>
        <tissue evidence="3">Muscle</tissue>
    </source>
</reference>
<dbReference type="OrthoDB" id="3200163at2759"/>
<name>A0A9Q0YFP8_HOLLE</name>
<protein>
    <submittedName>
        <fullName evidence="3">cAMP-regulated D2 protein</fullName>
    </submittedName>
</protein>
<organism evidence="3 4">
    <name type="scientific">Holothuria leucospilota</name>
    <name type="common">Black long sea cucumber</name>
    <name type="synonym">Mertensiothuria leucospilota</name>
    <dbReference type="NCBI Taxonomy" id="206669"/>
    <lineage>
        <taxon>Eukaryota</taxon>
        <taxon>Metazoa</taxon>
        <taxon>Echinodermata</taxon>
        <taxon>Eleutherozoa</taxon>
        <taxon>Echinozoa</taxon>
        <taxon>Holothuroidea</taxon>
        <taxon>Aspidochirotacea</taxon>
        <taxon>Aspidochirotida</taxon>
        <taxon>Holothuriidae</taxon>
        <taxon>Holothuria</taxon>
    </lineage>
</organism>
<comment type="caution">
    <text evidence="3">The sequence shown here is derived from an EMBL/GenBank/DDBJ whole genome shotgun (WGS) entry which is preliminary data.</text>
</comment>
<feature type="domain" description="Carboxylesterase type B" evidence="2">
    <location>
        <begin position="27"/>
        <end position="526"/>
    </location>
</feature>
<dbReference type="Pfam" id="PF00135">
    <property type="entry name" value="COesterase"/>
    <property type="match status" value="1"/>
</dbReference>
<dbReference type="InterPro" id="IPR029058">
    <property type="entry name" value="AB_hydrolase_fold"/>
</dbReference>